<dbReference type="Proteomes" id="UP000076842">
    <property type="component" value="Unassembled WGS sequence"/>
</dbReference>
<evidence type="ECO:0000259" key="2">
    <source>
        <dbReference type="Pfam" id="PF00248"/>
    </source>
</evidence>
<dbReference type="AlphaFoldDB" id="A0A165EXJ7"/>
<dbReference type="PANTHER" id="PTHR43625:SF7">
    <property type="entry name" value="REDUCTASE (YAKC), PUTATIVE (AFU_ORTHOLOGUE AFUA_8G01560)-RELATED"/>
    <property type="match status" value="1"/>
</dbReference>
<keyword evidence="1" id="KW-0560">Oxidoreductase</keyword>
<dbReference type="InterPro" id="IPR023210">
    <property type="entry name" value="NADP_OxRdtase_dom"/>
</dbReference>
<feature type="domain" description="NADP-dependent oxidoreductase" evidence="2">
    <location>
        <begin position="21"/>
        <end position="312"/>
    </location>
</feature>
<dbReference type="SUPFAM" id="SSF51430">
    <property type="entry name" value="NAD(P)-linked oxidoreductase"/>
    <property type="match status" value="1"/>
</dbReference>
<accession>A0A165EXJ7</accession>
<dbReference type="PANTHER" id="PTHR43625">
    <property type="entry name" value="AFLATOXIN B1 ALDEHYDE REDUCTASE"/>
    <property type="match status" value="1"/>
</dbReference>
<dbReference type="EMBL" id="KV423989">
    <property type="protein sequence ID" value="KZT55728.1"/>
    <property type="molecule type" value="Genomic_DNA"/>
</dbReference>
<dbReference type="Gene3D" id="3.20.20.100">
    <property type="entry name" value="NADP-dependent oxidoreductase domain"/>
    <property type="match status" value="1"/>
</dbReference>
<dbReference type="InParanoid" id="A0A165EXJ7"/>
<dbReference type="Pfam" id="PF00248">
    <property type="entry name" value="Aldo_ket_red"/>
    <property type="match status" value="1"/>
</dbReference>
<evidence type="ECO:0000256" key="1">
    <source>
        <dbReference type="ARBA" id="ARBA00023002"/>
    </source>
</evidence>
<proteinExistence type="predicted"/>
<evidence type="ECO:0000313" key="3">
    <source>
        <dbReference type="EMBL" id="KZT55728.1"/>
    </source>
</evidence>
<reference evidence="3 4" key="1">
    <citation type="journal article" date="2016" name="Mol. Biol. Evol.">
        <title>Comparative Genomics of Early-Diverging Mushroom-Forming Fungi Provides Insights into the Origins of Lignocellulose Decay Capabilities.</title>
        <authorList>
            <person name="Nagy L.G."/>
            <person name="Riley R."/>
            <person name="Tritt A."/>
            <person name="Adam C."/>
            <person name="Daum C."/>
            <person name="Floudas D."/>
            <person name="Sun H."/>
            <person name="Yadav J.S."/>
            <person name="Pangilinan J."/>
            <person name="Larsson K.H."/>
            <person name="Matsuura K."/>
            <person name="Barry K."/>
            <person name="Labutti K."/>
            <person name="Kuo R."/>
            <person name="Ohm R.A."/>
            <person name="Bhattacharya S.S."/>
            <person name="Shirouzu T."/>
            <person name="Yoshinaga Y."/>
            <person name="Martin F.M."/>
            <person name="Grigoriev I.V."/>
            <person name="Hibbett D.S."/>
        </authorList>
    </citation>
    <scope>NUCLEOTIDE SEQUENCE [LARGE SCALE GENOMIC DNA]</scope>
    <source>
        <strain evidence="3 4">HHB12733</strain>
    </source>
</reference>
<gene>
    <name evidence="3" type="ORF">CALCODRAFT_498196</name>
</gene>
<organism evidence="3 4">
    <name type="scientific">Calocera cornea HHB12733</name>
    <dbReference type="NCBI Taxonomy" id="1353952"/>
    <lineage>
        <taxon>Eukaryota</taxon>
        <taxon>Fungi</taxon>
        <taxon>Dikarya</taxon>
        <taxon>Basidiomycota</taxon>
        <taxon>Agaricomycotina</taxon>
        <taxon>Dacrymycetes</taxon>
        <taxon>Dacrymycetales</taxon>
        <taxon>Dacrymycetaceae</taxon>
        <taxon>Calocera</taxon>
    </lineage>
</organism>
<dbReference type="GO" id="GO:0005737">
    <property type="term" value="C:cytoplasm"/>
    <property type="evidence" value="ECO:0007669"/>
    <property type="project" value="TreeGrafter"/>
</dbReference>
<sequence>MSLPTRKIGNTSVPIPGWGCMGLSALYATDKKDDDFLPVFKAAYDAGVRMWDTADVYGRDGLGENERLIGWSMKKLGIPREDIFLCTKFAVLAGFAGVRGDPEYVHQACEASLKALGTDYIDLYYQHRVDPKTPIEETVRALKELQDAGKIRHIGLSECSESTLRRACKIAKIDAVQIEYSLFETSVETNGVLDACKELGVTFVGYSPLGRGFLTGKFQKRSDLPADDWRLGIPRFSEENFPKNIELVHKVAEMAKAKGCTTGQLALAWIFAQGENVLAIPGTTRKEALLENVGCTKVVLTKEDLAEIRKILDQFPVSGTRYPEYAMGGVNL</sequence>
<keyword evidence="4" id="KW-1185">Reference proteome</keyword>
<name>A0A165EXJ7_9BASI</name>
<dbReference type="GO" id="GO:0016491">
    <property type="term" value="F:oxidoreductase activity"/>
    <property type="evidence" value="ECO:0007669"/>
    <property type="project" value="UniProtKB-KW"/>
</dbReference>
<dbReference type="InterPro" id="IPR050791">
    <property type="entry name" value="Aldo-Keto_reductase"/>
</dbReference>
<evidence type="ECO:0000313" key="4">
    <source>
        <dbReference type="Proteomes" id="UP000076842"/>
    </source>
</evidence>
<dbReference type="STRING" id="1353952.A0A165EXJ7"/>
<dbReference type="InterPro" id="IPR036812">
    <property type="entry name" value="NAD(P)_OxRdtase_dom_sf"/>
</dbReference>
<protein>
    <submittedName>
        <fullName evidence="3">Aldo/keto reductase</fullName>
    </submittedName>
</protein>
<dbReference type="OrthoDB" id="37537at2759"/>